<name>A0A2T3IEC2_9GAMM</name>
<evidence type="ECO:0008006" key="3">
    <source>
        <dbReference type="Google" id="ProtNLM"/>
    </source>
</evidence>
<sequence length="266" mass="32021">IYNIIYDCLFNIFKEIKFLLGKYTKNIFKSKDFHEKREYKKRYNDSIFFNFSLIGALIKYYYKINYNNINIDCEILLWNDWLKNKNNKINQVYCNPIYYDNFEITHKNLWPKLFTPYKIILVHRDPLDQFCDIYLKGGMSDTSVKRFFGGTEDLNLVERFTYIVNKVHQARIDLIKFYDKDEVLLISFEDFVSGDVKCFNELKGFLNLSQNDNLNQFYTGESKKNIGIWKSNEEVKNIIKSNESVFDEIIAMRKELVSTYRNKRSY</sequence>
<reference evidence="1 2" key="1">
    <citation type="submission" date="2018-03" db="EMBL/GenBank/DDBJ databases">
        <title>Whole genome sequencing of Histamine producing bacteria.</title>
        <authorList>
            <person name="Butler K."/>
        </authorList>
    </citation>
    <scope>NUCLEOTIDE SEQUENCE [LARGE SCALE GENOMIC DNA]</scope>
    <source>
        <strain evidence="1 2">BS2</strain>
    </source>
</reference>
<evidence type="ECO:0000313" key="1">
    <source>
        <dbReference type="EMBL" id="PSU21393.1"/>
    </source>
</evidence>
<dbReference type="Gene3D" id="3.40.50.300">
    <property type="entry name" value="P-loop containing nucleotide triphosphate hydrolases"/>
    <property type="match status" value="1"/>
</dbReference>
<gene>
    <name evidence="1" type="ORF">CTM88_20805</name>
</gene>
<dbReference type="EMBL" id="PYMK01000048">
    <property type="protein sequence ID" value="PSU21393.1"/>
    <property type="molecule type" value="Genomic_DNA"/>
</dbReference>
<dbReference type="SUPFAM" id="SSF52540">
    <property type="entry name" value="P-loop containing nucleoside triphosphate hydrolases"/>
    <property type="match status" value="1"/>
</dbReference>
<dbReference type="AlphaFoldDB" id="A0A2T3IEC2"/>
<proteinExistence type="predicted"/>
<accession>A0A2T3IEC2</accession>
<feature type="non-terminal residue" evidence="1">
    <location>
        <position position="1"/>
    </location>
</feature>
<dbReference type="Proteomes" id="UP000240254">
    <property type="component" value="Unassembled WGS sequence"/>
</dbReference>
<organism evidence="1 2">
    <name type="scientific">Photobacterium aquimaris</name>
    <dbReference type="NCBI Taxonomy" id="512643"/>
    <lineage>
        <taxon>Bacteria</taxon>
        <taxon>Pseudomonadati</taxon>
        <taxon>Pseudomonadota</taxon>
        <taxon>Gammaproteobacteria</taxon>
        <taxon>Vibrionales</taxon>
        <taxon>Vibrionaceae</taxon>
        <taxon>Photobacterium</taxon>
    </lineage>
</organism>
<dbReference type="RefSeq" id="WP_181317442.1">
    <property type="nucleotide sequence ID" value="NZ_PYMK01000048.1"/>
</dbReference>
<protein>
    <recommendedName>
        <fullName evidence="3">Sulfotransferase domain-containing protein</fullName>
    </recommendedName>
</protein>
<evidence type="ECO:0000313" key="2">
    <source>
        <dbReference type="Proteomes" id="UP000240254"/>
    </source>
</evidence>
<dbReference type="InterPro" id="IPR027417">
    <property type="entry name" value="P-loop_NTPase"/>
</dbReference>
<comment type="caution">
    <text evidence="1">The sequence shown here is derived from an EMBL/GenBank/DDBJ whole genome shotgun (WGS) entry which is preliminary data.</text>
</comment>